<dbReference type="InterPro" id="IPR041657">
    <property type="entry name" value="HTH_17"/>
</dbReference>
<reference evidence="2 3" key="1">
    <citation type="submission" date="2019-01" db="EMBL/GenBank/DDBJ databases">
        <title>Nocardioides guangzhouensis sp. nov., an actinobacterium isolated from soil.</title>
        <authorList>
            <person name="Fu Y."/>
            <person name="Cai Y."/>
            <person name="Lin Z."/>
            <person name="Chen P."/>
        </authorList>
    </citation>
    <scope>NUCLEOTIDE SEQUENCE [LARGE SCALE GENOMIC DNA]</scope>
    <source>
        <strain evidence="2 3">NBRC 105384</strain>
    </source>
</reference>
<dbReference type="RefSeq" id="WP_129984912.1">
    <property type="nucleotide sequence ID" value="NZ_SDPU01000001.1"/>
</dbReference>
<name>A0A4Q5JC42_9ACTN</name>
<dbReference type="CDD" id="cd04762">
    <property type="entry name" value="HTH_MerR-trunc"/>
    <property type="match status" value="1"/>
</dbReference>
<dbReference type="SUPFAM" id="SSF46955">
    <property type="entry name" value="Putative DNA-binding domain"/>
    <property type="match status" value="1"/>
</dbReference>
<keyword evidence="3" id="KW-1185">Reference proteome</keyword>
<protein>
    <submittedName>
        <fullName evidence="2">BldC family transcriptional regulator</fullName>
    </submittedName>
</protein>
<evidence type="ECO:0000313" key="2">
    <source>
        <dbReference type="EMBL" id="RYU15629.1"/>
    </source>
</evidence>
<dbReference type="InterPro" id="IPR009061">
    <property type="entry name" value="DNA-bd_dom_put_sf"/>
</dbReference>
<dbReference type="Proteomes" id="UP000291189">
    <property type="component" value="Unassembled WGS sequence"/>
</dbReference>
<dbReference type="Pfam" id="PF12728">
    <property type="entry name" value="HTH_17"/>
    <property type="match status" value="1"/>
</dbReference>
<sequence>MEHDDTEALLKPAQVAALFDVDPKTVSSWGDAGKLTVIRTLGGHRRFRKAEVLALRNGIAVAEREAQDL</sequence>
<gene>
    <name evidence="2" type="ORF">ETU37_00480</name>
</gene>
<proteinExistence type="predicted"/>
<accession>A0A4Q5JC42</accession>
<evidence type="ECO:0000259" key="1">
    <source>
        <dbReference type="Pfam" id="PF12728"/>
    </source>
</evidence>
<evidence type="ECO:0000313" key="3">
    <source>
        <dbReference type="Proteomes" id="UP000291189"/>
    </source>
</evidence>
<dbReference type="Gene3D" id="1.10.1660.10">
    <property type="match status" value="1"/>
</dbReference>
<dbReference type="NCBIfam" id="NF033787">
    <property type="entry name" value="HTH_BldC"/>
    <property type="match status" value="1"/>
</dbReference>
<dbReference type="EMBL" id="SDPU01000001">
    <property type="protein sequence ID" value="RYU15629.1"/>
    <property type="molecule type" value="Genomic_DNA"/>
</dbReference>
<dbReference type="AlphaFoldDB" id="A0A4Q5JC42"/>
<dbReference type="InterPro" id="IPR048048">
    <property type="entry name" value="BldC-like"/>
</dbReference>
<dbReference type="OrthoDB" id="3393149at2"/>
<feature type="domain" description="Helix-turn-helix" evidence="1">
    <location>
        <begin position="9"/>
        <end position="55"/>
    </location>
</feature>
<comment type="caution">
    <text evidence="2">The sequence shown here is derived from an EMBL/GenBank/DDBJ whole genome shotgun (WGS) entry which is preliminary data.</text>
</comment>
<organism evidence="2 3">
    <name type="scientific">Nocardioides iriomotensis</name>
    <dbReference type="NCBI Taxonomy" id="715784"/>
    <lineage>
        <taxon>Bacteria</taxon>
        <taxon>Bacillati</taxon>
        <taxon>Actinomycetota</taxon>
        <taxon>Actinomycetes</taxon>
        <taxon>Propionibacteriales</taxon>
        <taxon>Nocardioidaceae</taxon>
        <taxon>Nocardioides</taxon>
    </lineage>
</organism>